<feature type="compositionally biased region" description="Basic and acidic residues" evidence="1">
    <location>
        <begin position="167"/>
        <end position="176"/>
    </location>
</feature>
<dbReference type="Proteomes" id="UP000324222">
    <property type="component" value="Unassembled WGS sequence"/>
</dbReference>
<feature type="region of interest" description="Disordered" evidence="1">
    <location>
        <begin position="1"/>
        <end position="297"/>
    </location>
</feature>
<proteinExistence type="predicted"/>
<evidence type="ECO:0000256" key="1">
    <source>
        <dbReference type="SAM" id="MobiDB-lite"/>
    </source>
</evidence>
<feature type="compositionally biased region" description="Basic and acidic residues" evidence="1">
    <location>
        <begin position="117"/>
        <end position="130"/>
    </location>
</feature>
<name>A0A5B7DH46_PORTR</name>
<feature type="compositionally biased region" description="Basic and acidic residues" evidence="1">
    <location>
        <begin position="226"/>
        <end position="237"/>
    </location>
</feature>
<comment type="caution">
    <text evidence="2">The sequence shown here is derived from an EMBL/GenBank/DDBJ whole genome shotgun (WGS) entry which is preliminary data.</text>
</comment>
<accession>A0A5B7DH46</accession>
<gene>
    <name evidence="2" type="ORF">E2C01_013622</name>
</gene>
<feature type="compositionally biased region" description="Polar residues" evidence="1">
    <location>
        <begin position="137"/>
        <end position="155"/>
    </location>
</feature>
<evidence type="ECO:0000313" key="3">
    <source>
        <dbReference type="Proteomes" id="UP000324222"/>
    </source>
</evidence>
<evidence type="ECO:0000313" key="2">
    <source>
        <dbReference type="EMBL" id="MPC20668.1"/>
    </source>
</evidence>
<keyword evidence="3" id="KW-1185">Reference proteome</keyword>
<dbReference type="AlphaFoldDB" id="A0A5B7DH46"/>
<dbReference type="EMBL" id="VSRR010000898">
    <property type="protein sequence ID" value="MPC20668.1"/>
    <property type="molecule type" value="Genomic_DNA"/>
</dbReference>
<sequence length="297" mass="31015">MGGQVEAIVLSPAPGDEEATQDGSFQERPDQELWRQGDQGVKDLQEGQGSHVSGKDDGGKKEKKDAGGGDGEGSKAAEEKAREDGDNSAGQAELVGGKVTEGTAKDRSGNKKRKGSGGRDEKPHSVEIRIHPPNAKRISTSKRQATNIKNTNTAQKKAPSSRLKPSKMRDGEERGSKLPSPERGSRGASPEQGRNKSPGSGRASPHVVQQGSDADDKPKSNIGKTSDSEKDVEENKSKTITGGSGAGEISRDAPPTSHPRKPPVEDRALQAILAARRRSLENAGKAEPVGGCANGGG</sequence>
<feature type="compositionally biased region" description="Basic and acidic residues" evidence="1">
    <location>
        <begin position="25"/>
        <end position="45"/>
    </location>
</feature>
<reference evidence="2 3" key="1">
    <citation type="submission" date="2019-05" db="EMBL/GenBank/DDBJ databases">
        <title>Another draft genome of Portunus trituberculatus and its Hox gene families provides insights of decapod evolution.</title>
        <authorList>
            <person name="Jeong J.-H."/>
            <person name="Song I."/>
            <person name="Kim S."/>
            <person name="Choi T."/>
            <person name="Kim D."/>
            <person name="Ryu S."/>
            <person name="Kim W."/>
        </authorList>
    </citation>
    <scope>NUCLEOTIDE SEQUENCE [LARGE SCALE GENOMIC DNA]</scope>
    <source>
        <tissue evidence="2">Muscle</tissue>
    </source>
</reference>
<dbReference type="OrthoDB" id="245563at2759"/>
<feature type="compositionally biased region" description="Basic and acidic residues" evidence="1">
    <location>
        <begin position="53"/>
        <end position="85"/>
    </location>
</feature>
<protein>
    <submittedName>
        <fullName evidence="2">Uncharacterized protein</fullName>
    </submittedName>
</protein>
<organism evidence="2 3">
    <name type="scientific">Portunus trituberculatus</name>
    <name type="common">Swimming crab</name>
    <name type="synonym">Neptunus trituberculatus</name>
    <dbReference type="NCBI Taxonomy" id="210409"/>
    <lineage>
        <taxon>Eukaryota</taxon>
        <taxon>Metazoa</taxon>
        <taxon>Ecdysozoa</taxon>
        <taxon>Arthropoda</taxon>
        <taxon>Crustacea</taxon>
        <taxon>Multicrustacea</taxon>
        <taxon>Malacostraca</taxon>
        <taxon>Eumalacostraca</taxon>
        <taxon>Eucarida</taxon>
        <taxon>Decapoda</taxon>
        <taxon>Pleocyemata</taxon>
        <taxon>Brachyura</taxon>
        <taxon>Eubrachyura</taxon>
        <taxon>Portunoidea</taxon>
        <taxon>Portunidae</taxon>
        <taxon>Portuninae</taxon>
        <taxon>Portunus</taxon>
    </lineage>
</organism>